<dbReference type="PANTHER" id="PTHR34108:SF1">
    <property type="entry name" value="SEPTUM SITE-DETERMINING PROTEIN MINC"/>
    <property type="match status" value="1"/>
</dbReference>
<dbReference type="InterPro" id="IPR036145">
    <property type="entry name" value="MinC_C_sf"/>
</dbReference>
<dbReference type="Gene3D" id="2.160.20.70">
    <property type="match status" value="1"/>
</dbReference>
<dbReference type="PANTHER" id="PTHR34108">
    <property type="entry name" value="SEPTUM SITE-DETERMINING PROTEIN MINC"/>
    <property type="match status" value="1"/>
</dbReference>
<evidence type="ECO:0000259" key="5">
    <source>
        <dbReference type="Pfam" id="PF03775"/>
    </source>
</evidence>
<organism evidence="6 7">
    <name type="scientific">Pyramidobacter porci</name>
    <dbReference type="NCBI Taxonomy" id="2605789"/>
    <lineage>
        <taxon>Bacteria</taxon>
        <taxon>Thermotogati</taxon>
        <taxon>Synergistota</taxon>
        <taxon>Synergistia</taxon>
        <taxon>Synergistales</taxon>
        <taxon>Dethiosulfovibrionaceae</taxon>
        <taxon>Pyramidobacter</taxon>
    </lineage>
</organism>
<comment type="function">
    <text evidence="4">Cell division inhibitor that blocks the formation of polar Z ring septums. Rapidly oscillates between the poles of the cell to destabilize FtsZ filaments that have formed before they mature into polar Z rings. Prevents FtsZ polymerization.</text>
</comment>
<dbReference type="EMBL" id="VUNH01000005">
    <property type="protein sequence ID" value="MST55502.1"/>
    <property type="molecule type" value="Genomic_DNA"/>
</dbReference>
<proteinExistence type="inferred from homology"/>
<dbReference type="HAMAP" id="MF_00267">
    <property type="entry name" value="MinC"/>
    <property type="match status" value="1"/>
</dbReference>
<comment type="caution">
    <text evidence="6">The sequence shown here is derived from an EMBL/GenBank/DDBJ whole genome shotgun (WGS) entry which is preliminary data.</text>
</comment>
<dbReference type="SUPFAM" id="SSF63848">
    <property type="entry name" value="Cell-division inhibitor MinC, C-terminal domain"/>
    <property type="match status" value="1"/>
</dbReference>
<sequence length="222" mass="23821">MELASQKKEISFKGRGTSVCVAFEGAILPGISDVLRELRDAGSMVTGHQIVFDFKKLQVPKNWLLDLLRDVIFPMNLSVSLWSAEEPSTKENLASLGFKVDGSERPMVTQGTLKIVSIPLRGGQALQHDGDVLMLGDLHHGAEINATGSIIVLGAIQGQVHAGCNGDNSASVITLSYQTNQLRIGSMISNAMEPGASPWWGKPVRIVVEGGVFVAGDISWEK</sequence>
<evidence type="ECO:0000256" key="3">
    <source>
        <dbReference type="ARBA" id="ARBA00023306"/>
    </source>
</evidence>
<keyword evidence="2 4" id="KW-0717">Septation</keyword>
<evidence type="ECO:0000313" key="7">
    <source>
        <dbReference type="Proteomes" id="UP000473699"/>
    </source>
</evidence>
<dbReference type="InterPro" id="IPR005526">
    <property type="entry name" value="Septum_form_inhib_MinC_C"/>
</dbReference>
<reference evidence="6 7" key="1">
    <citation type="submission" date="2019-08" db="EMBL/GenBank/DDBJ databases">
        <title>In-depth cultivation of the pig gut microbiome towards novel bacterial diversity and tailored functional studies.</title>
        <authorList>
            <person name="Wylensek D."/>
            <person name="Hitch T.C.A."/>
            <person name="Clavel T."/>
        </authorList>
    </citation>
    <scope>NUCLEOTIDE SEQUENCE [LARGE SCALE GENOMIC DNA]</scope>
    <source>
        <strain evidence="6 7">SM-530-WT-4B</strain>
    </source>
</reference>
<evidence type="ECO:0000256" key="2">
    <source>
        <dbReference type="ARBA" id="ARBA00023210"/>
    </source>
</evidence>
<evidence type="ECO:0000256" key="1">
    <source>
        <dbReference type="ARBA" id="ARBA00022618"/>
    </source>
</evidence>
<dbReference type="GO" id="GO:1901891">
    <property type="term" value="P:regulation of cell septum assembly"/>
    <property type="evidence" value="ECO:0007669"/>
    <property type="project" value="InterPro"/>
</dbReference>
<name>A0A6L5YD76_9BACT</name>
<evidence type="ECO:0000313" key="6">
    <source>
        <dbReference type="EMBL" id="MST55502.1"/>
    </source>
</evidence>
<comment type="subunit">
    <text evidence="4">Interacts with MinD and FtsZ.</text>
</comment>
<feature type="domain" description="Septum formation inhibitor MinC C-terminal" evidence="5">
    <location>
        <begin position="116"/>
        <end position="210"/>
    </location>
</feature>
<comment type="similarity">
    <text evidence="4">Belongs to the MinC family.</text>
</comment>
<dbReference type="InterPro" id="IPR013033">
    <property type="entry name" value="MinC"/>
</dbReference>
<accession>A0A6L5YD76</accession>
<dbReference type="InterPro" id="IPR016098">
    <property type="entry name" value="CAP/MinC_C"/>
</dbReference>
<dbReference type="Proteomes" id="UP000473699">
    <property type="component" value="Unassembled WGS sequence"/>
</dbReference>
<keyword evidence="3 4" id="KW-0131">Cell cycle</keyword>
<dbReference type="GO" id="GO:0000902">
    <property type="term" value="P:cell morphogenesis"/>
    <property type="evidence" value="ECO:0007669"/>
    <property type="project" value="InterPro"/>
</dbReference>
<evidence type="ECO:0000256" key="4">
    <source>
        <dbReference type="HAMAP-Rule" id="MF_00267"/>
    </source>
</evidence>
<dbReference type="AlphaFoldDB" id="A0A6L5YD76"/>
<gene>
    <name evidence="4" type="primary">minC</name>
    <name evidence="6" type="ORF">FYJ74_05575</name>
</gene>
<dbReference type="RefSeq" id="WP_154528602.1">
    <property type="nucleotide sequence ID" value="NZ_JAXDZJ010000142.1"/>
</dbReference>
<keyword evidence="7" id="KW-1185">Reference proteome</keyword>
<dbReference type="GO" id="GO:0000917">
    <property type="term" value="P:division septum assembly"/>
    <property type="evidence" value="ECO:0007669"/>
    <property type="project" value="UniProtKB-KW"/>
</dbReference>
<dbReference type="Pfam" id="PF03775">
    <property type="entry name" value="MinC_C"/>
    <property type="match status" value="1"/>
</dbReference>
<protein>
    <recommendedName>
        <fullName evidence="4">Probable septum site-determining protein MinC</fullName>
    </recommendedName>
</protein>
<keyword evidence="1 4" id="KW-0132">Cell division</keyword>